<evidence type="ECO:0000313" key="3">
    <source>
        <dbReference type="Proteomes" id="UP000823842"/>
    </source>
</evidence>
<feature type="compositionally biased region" description="Acidic residues" evidence="1">
    <location>
        <begin position="94"/>
        <end position="104"/>
    </location>
</feature>
<dbReference type="Proteomes" id="UP000823842">
    <property type="component" value="Unassembled WGS sequence"/>
</dbReference>
<dbReference type="EMBL" id="DWYZ01000247">
    <property type="protein sequence ID" value="HJB29723.1"/>
    <property type="molecule type" value="Genomic_DNA"/>
</dbReference>
<evidence type="ECO:0000256" key="1">
    <source>
        <dbReference type="SAM" id="MobiDB-lite"/>
    </source>
</evidence>
<dbReference type="Pfam" id="PF16429">
    <property type="entry name" value="DUF5026"/>
    <property type="match status" value="1"/>
</dbReference>
<evidence type="ECO:0000313" key="2">
    <source>
        <dbReference type="EMBL" id="HJB29723.1"/>
    </source>
</evidence>
<accession>A0A9D2LV06</accession>
<organism evidence="2 3">
    <name type="scientific">Candidatus Blautia faecavium</name>
    <dbReference type="NCBI Taxonomy" id="2838487"/>
    <lineage>
        <taxon>Bacteria</taxon>
        <taxon>Bacillati</taxon>
        <taxon>Bacillota</taxon>
        <taxon>Clostridia</taxon>
        <taxon>Lachnospirales</taxon>
        <taxon>Lachnospiraceae</taxon>
        <taxon>Blautia</taxon>
    </lineage>
</organism>
<protein>
    <submittedName>
        <fullName evidence="2">DUF5026 domain-containing protein</fullName>
    </submittedName>
</protein>
<reference evidence="2" key="2">
    <citation type="submission" date="2021-04" db="EMBL/GenBank/DDBJ databases">
        <authorList>
            <person name="Gilroy R."/>
        </authorList>
    </citation>
    <scope>NUCLEOTIDE SEQUENCE</scope>
    <source>
        <strain evidence="2">ChiSjej1B19-5720</strain>
    </source>
</reference>
<reference evidence="2" key="1">
    <citation type="journal article" date="2021" name="PeerJ">
        <title>Extensive microbial diversity within the chicken gut microbiome revealed by metagenomics and culture.</title>
        <authorList>
            <person name="Gilroy R."/>
            <person name="Ravi A."/>
            <person name="Getino M."/>
            <person name="Pursley I."/>
            <person name="Horton D.L."/>
            <person name="Alikhan N.F."/>
            <person name="Baker D."/>
            <person name="Gharbi K."/>
            <person name="Hall N."/>
            <person name="Watson M."/>
            <person name="Adriaenssens E.M."/>
            <person name="Foster-Nyarko E."/>
            <person name="Jarju S."/>
            <person name="Secka A."/>
            <person name="Antonio M."/>
            <person name="Oren A."/>
            <person name="Chaudhuri R.R."/>
            <person name="La Ragione R."/>
            <person name="Hildebrand F."/>
            <person name="Pallen M.J."/>
        </authorList>
    </citation>
    <scope>NUCLEOTIDE SEQUENCE</scope>
    <source>
        <strain evidence="2">ChiSjej1B19-5720</strain>
    </source>
</reference>
<proteinExistence type="predicted"/>
<dbReference type="AlphaFoldDB" id="A0A9D2LV06"/>
<name>A0A9D2LV06_9FIRM</name>
<dbReference type="InterPro" id="IPR032207">
    <property type="entry name" value="DUF5026"/>
</dbReference>
<comment type="caution">
    <text evidence="2">The sequence shown here is derived from an EMBL/GenBank/DDBJ whole genome shotgun (WGS) entry which is preliminary data.</text>
</comment>
<feature type="compositionally biased region" description="Gly residues" evidence="1">
    <location>
        <begin position="106"/>
        <end position="115"/>
    </location>
</feature>
<feature type="region of interest" description="Disordered" evidence="1">
    <location>
        <begin position="80"/>
        <end position="115"/>
    </location>
</feature>
<gene>
    <name evidence="2" type="ORF">IAA06_13165</name>
</gene>
<sequence>MILVDNSRKEYNQEEIFRGALICARHKSWPEWQSGIVTDVSGRVIRVQYLPSIQNVQNHYFILAEEVENGEWEIRYSSDDLESVKSYPEKQEEAPPEDTGDEIEGNTGGTMDGSE</sequence>